<feature type="region of interest" description="Disordered" evidence="1">
    <location>
        <begin position="1"/>
        <end position="29"/>
    </location>
</feature>
<proteinExistence type="predicted"/>
<comment type="caution">
    <text evidence="2">The sequence shown here is derived from an EMBL/GenBank/DDBJ whole genome shotgun (WGS) entry which is preliminary data.</text>
</comment>
<dbReference type="Proteomes" id="UP001408356">
    <property type="component" value="Unassembled WGS sequence"/>
</dbReference>
<sequence length="29" mass="3020">MAHGSGQLAAASPRNAKKQCLRAVSPRDV</sequence>
<evidence type="ECO:0000256" key="1">
    <source>
        <dbReference type="SAM" id="MobiDB-lite"/>
    </source>
</evidence>
<accession>A0ABR2V0K6</accession>
<evidence type="ECO:0000313" key="3">
    <source>
        <dbReference type="Proteomes" id="UP001408356"/>
    </source>
</evidence>
<reference evidence="2 3" key="1">
    <citation type="journal article" date="2024" name="J. Plant Pathol.">
        <title>Sequence and assembly of the genome of Seiridium unicorne, isolate CBS 538.82, causal agent of cypress canker disease.</title>
        <authorList>
            <person name="Scali E."/>
            <person name="Rocca G.D."/>
            <person name="Danti R."/>
            <person name="Garbelotto M."/>
            <person name="Barberini S."/>
            <person name="Baroncelli R."/>
            <person name="Emiliani G."/>
        </authorList>
    </citation>
    <scope>NUCLEOTIDE SEQUENCE [LARGE SCALE GENOMIC DNA]</scope>
    <source>
        <strain evidence="2 3">BM-138-508</strain>
    </source>
</reference>
<keyword evidence="3" id="KW-1185">Reference proteome</keyword>
<organism evidence="2 3">
    <name type="scientific">Seiridium unicorne</name>
    <dbReference type="NCBI Taxonomy" id="138068"/>
    <lineage>
        <taxon>Eukaryota</taxon>
        <taxon>Fungi</taxon>
        <taxon>Dikarya</taxon>
        <taxon>Ascomycota</taxon>
        <taxon>Pezizomycotina</taxon>
        <taxon>Sordariomycetes</taxon>
        <taxon>Xylariomycetidae</taxon>
        <taxon>Amphisphaeriales</taxon>
        <taxon>Sporocadaceae</taxon>
        <taxon>Seiridium</taxon>
    </lineage>
</organism>
<name>A0ABR2V0K6_9PEZI</name>
<dbReference type="EMBL" id="JARVKF010000235">
    <property type="protein sequence ID" value="KAK9420472.1"/>
    <property type="molecule type" value="Genomic_DNA"/>
</dbReference>
<protein>
    <submittedName>
        <fullName evidence="2">Uncharacterized protein</fullName>
    </submittedName>
</protein>
<evidence type="ECO:0000313" key="2">
    <source>
        <dbReference type="EMBL" id="KAK9420472.1"/>
    </source>
</evidence>
<gene>
    <name evidence="2" type="ORF">SUNI508_06468</name>
</gene>